<evidence type="ECO:0000256" key="2">
    <source>
        <dbReference type="ARBA" id="ARBA00006173"/>
    </source>
</evidence>
<evidence type="ECO:0000313" key="8">
    <source>
        <dbReference type="EMBL" id="MFC3120945.1"/>
    </source>
</evidence>
<dbReference type="Gene3D" id="2.20.25.160">
    <property type="match status" value="1"/>
</dbReference>
<reference evidence="9" key="1">
    <citation type="journal article" date="2019" name="Int. J. Syst. Evol. Microbiol.">
        <title>The Global Catalogue of Microorganisms (GCM) 10K type strain sequencing project: providing services to taxonomists for standard genome sequencing and annotation.</title>
        <authorList>
            <consortium name="The Broad Institute Genomics Platform"/>
            <consortium name="The Broad Institute Genome Sequencing Center for Infectious Disease"/>
            <person name="Wu L."/>
            <person name="Ma J."/>
        </authorList>
    </citation>
    <scope>NUCLEOTIDE SEQUENCE [LARGE SCALE GENOMIC DNA]</scope>
    <source>
        <strain evidence="9">KCTC 52473</strain>
    </source>
</reference>
<dbReference type="EC" id="3.5.1.15" evidence="8"/>
<evidence type="ECO:0000259" key="7">
    <source>
        <dbReference type="Pfam" id="PF24827"/>
    </source>
</evidence>
<dbReference type="GO" id="GO:0019807">
    <property type="term" value="F:aspartoacylase activity"/>
    <property type="evidence" value="ECO:0007669"/>
    <property type="project" value="UniProtKB-EC"/>
</dbReference>
<evidence type="ECO:0000256" key="3">
    <source>
        <dbReference type="ARBA" id="ARBA00022723"/>
    </source>
</evidence>
<comment type="similarity">
    <text evidence="2">Belongs to the AspA/AstE family. Aspartoacylase subfamily.</text>
</comment>
<accession>A0ABV7FLE8</accession>
<dbReference type="Gene3D" id="3.40.630.10">
    <property type="entry name" value="Zn peptidases"/>
    <property type="match status" value="1"/>
</dbReference>
<evidence type="ECO:0000259" key="6">
    <source>
        <dbReference type="Pfam" id="PF04952"/>
    </source>
</evidence>
<dbReference type="PIRSF" id="PIRSF018001">
    <property type="entry name" value="Aspartoacylase"/>
    <property type="match status" value="1"/>
</dbReference>
<dbReference type="Pfam" id="PF04952">
    <property type="entry name" value="AstE_AspA_hybrid"/>
    <property type="match status" value="1"/>
</dbReference>
<dbReference type="SUPFAM" id="SSF53187">
    <property type="entry name" value="Zn-dependent exopeptidases"/>
    <property type="match status" value="1"/>
</dbReference>
<keyword evidence="5" id="KW-0862">Zinc</keyword>
<protein>
    <submittedName>
        <fullName evidence="8">Aspartoacylase</fullName>
        <ecNumber evidence="8">3.5.1.15</ecNumber>
    </submittedName>
</protein>
<dbReference type="InterPro" id="IPR007036">
    <property type="entry name" value="Aste_AspA_hybrid_dom"/>
</dbReference>
<dbReference type="EMBL" id="JBHRSW010000006">
    <property type="protein sequence ID" value="MFC3120945.1"/>
    <property type="molecule type" value="Genomic_DNA"/>
</dbReference>
<evidence type="ECO:0000313" key="9">
    <source>
        <dbReference type="Proteomes" id="UP001595478"/>
    </source>
</evidence>
<dbReference type="Pfam" id="PF24827">
    <property type="entry name" value="AstE_AspA_cat"/>
    <property type="match status" value="1"/>
</dbReference>
<dbReference type="InterPro" id="IPR016708">
    <property type="entry name" value="Aspartoacylase"/>
</dbReference>
<dbReference type="RefSeq" id="WP_376919084.1">
    <property type="nucleotide sequence ID" value="NZ_JBHRSW010000006.1"/>
</dbReference>
<feature type="domain" description="AstE/AspA barrel-sandwich hybrid" evidence="6">
    <location>
        <begin position="218"/>
        <end position="295"/>
    </location>
</feature>
<dbReference type="Proteomes" id="UP001595478">
    <property type="component" value="Unassembled WGS sequence"/>
</dbReference>
<dbReference type="PANTHER" id="PTHR15162">
    <property type="entry name" value="ASPARTOACYLASE"/>
    <property type="match status" value="1"/>
</dbReference>
<dbReference type="InterPro" id="IPR055438">
    <property type="entry name" value="AstE_AspA_cat"/>
</dbReference>
<evidence type="ECO:0000256" key="5">
    <source>
        <dbReference type="ARBA" id="ARBA00022833"/>
    </source>
</evidence>
<evidence type="ECO:0000256" key="1">
    <source>
        <dbReference type="ARBA" id="ARBA00001947"/>
    </source>
</evidence>
<dbReference type="NCBIfam" id="NF002601">
    <property type="entry name" value="PRK02259.1"/>
    <property type="match status" value="1"/>
</dbReference>
<proteinExistence type="inferred from homology"/>
<evidence type="ECO:0000256" key="4">
    <source>
        <dbReference type="ARBA" id="ARBA00022801"/>
    </source>
</evidence>
<keyword evidence="3" id="KW-0479">Metal-binding</keyword>
<dbReference type="InterPro" id="IPR050178">
    <property type="entry name" value="AspA/AstE_fam"/>
</dbReference>
<comment type="cofactor">
    <cofactor evidence="1">
        <name>Zn(2+)</name>
        <dbReference type="ChEBI" id="CHEBI:29105"/>
    </cofactor>
</comment>
<feature type="domain" description="Succinylglutamate desuccinylase/Aspartoacylase catalytic" evidence="7">
    <location>
        <begin position="7"/>
        <end position="204"/>
    </location>
</feature>
<sequence length="299" mass="33763">MMRNDVIKSVLVSGGTHGNELSGVYAVEYWQQNSDELLASSPSIHVDFTLVNEKAIKNRTRYVEEDLNRQFSHVALNTNANKRDKELNYEQQLAQSLNARYGPKSNPQYDLVIDIHNTTSNMGPSVILLALDEFHICLARFIKNRMPEAVILVEDQIPFETHPYFCTLGKKGLMLELGAQAHSTLKASLFEQTKQLTHTIFAFIQSWNEQSVAALPVVEAFKLIEEIKYPQNNGKKSAMIHPAIDGKDFLPLHKGDPCFLDFDGKTITWDEDTVYPHFIGEAAYHHLDIAFATASKITI</sequence>
<gene>
    <name evidence="8" type="ORF">ACFOHL_04900</name>
</gene>
<dbReference type="PANTHER" id="PTHR15162:SF7">
    <property type="entry name" value="SUCCINYLGLUTAMATE DESUCCINYLASE"/>
    <property type="match status" value="1"/>
</dbReference>
<keyword evidence="4 8" id="KW-0378">Hydrolase</keyword>
<name>A0ABV7FLE8_9ALTE</name>
<organism evidence="8 9">
    <name type="scientific">Agaribacter flavus</name>
    <dbReference type="NCBI Taxonomy" id="1902781"/>
    <lineage>
        <taxon>Bacteria</taxon>
        <taxon>Pseudomonadati</taxon>
        <taxon>Pseudomonadota</taxon>
        <taxon>Gammaproteobacteria</taxon>
        <taxon>Alteromonadales</taxon>
        <taxon>Alteromonadaceae</taxon>
        <taxon>Agaribacter</taxon>
    </lineage>
</organism>
<comment type="caution">
    <text evidence="8">The sequence shown here is derived from an EMBL/GenBank/DDBJ whole genome shotgun (WGS) entry which is preliminary data.</text>
</comment>
<keyword evidence="9" id="KW-1185">Reference proteome</keyword>